<dbReference type="AlphaFoldDB" id="A0A4R3I5Z3"/>
<dbReference type="SMART" id="SM00448">
    <property type="entry name" value="REC"/>
    <property type="match status" value="1"/>
</dbReference>
<feature type="domain" description="Response regulatory" evidence="3">
    <location>
        <begin position="10"/>
        <end position="129"/>
    </location>
</feature>
<dbReference type="InterPro" id="IPR001789">
    <property type="entry name" value="Sig_transdc_resp-reg_receiver"/>
</dbReference>
<dbReference type="InterPro" id="IPR019734">
    <property type="entry name" value="TPR_rpt"/>
</dbReference>
<proteinExistence type="predicted"/>
<dbReference type="PROSITE" id="PS50005">
    <property type="entry name" value="TPR"/>
    <property type="match status" value="1"/>
</dbReference>
<accession>A0A4R3I5Z3</accession>
<evidence type="ECO:0000256" key="1">
    <source>
        <dbReference type="PROSITE-ProRule" id="PRU00169"/>
    </source>
</evidence>
<dbReference type="Pfam" id="PF00072">
    <property type="entry name" value="Response_reg"/>
    <property type="match status" value="1"/>
</dbReference>
<dbReference type="PANTHER" id="PTHR43228:SF1">
    <property type="entry name" value="TWO-COMPONENT RESPONSE REGULATOR ARR22"/>
    <property type="match status" value="1"/>
</dbReference>
<reference evidence="4 5" key="1">
    <citation type="submission" date="2019-03" db="EMBL/GenBank/DDBJ databases">
        <title>Genomic Encyclopedia of Archaeal and Bacterial Type Strains, Phase II (KMG-II): from individual species to whole genera.</title>
        <authorList>
            <person name="Goeker M."/>
        </authorList>
    </citation>
    <scope>NUCLEOTIDE SEQUENCE [LARGE SCALE GENOMIC DNA]</scope>
    <source>
        <strain evidence="4 5">DSM 15388</strain>
    </source>
</reference>
<evidence type="ECO:0000313" key="5">
    <source>
        <dbReference type="Proteomes" id="UP000295793"/>
    </source>
</evidence>
<keyword evidence="2" id="KW-0802">TPR repeat</keyword>
<dbReference type="Gene3D" id="1.25.40.10">
    <property type="entry name" value="Tetratricopeptide repeat domain"/>
    <property type="match status" value="2"/>
</dbReference>
<name>A0A4R3I5Z3_9GAMM</name>
<sequence length="542" mass="62624">MEFSESQNLKALVVDDFATVRKSIKAMLLELGFQRVVEAFDAESATKAVSNSDFDLILCDYNLGKGRNGLRLLEEWRHEKLVKQGAVFVLITGDTSKQVVVSALEYQPDDYLAKPFTMDVLKVRIERWFERRKVMLPILVQREAKDWEAVAHSAMSVINKHPRYRTFAQKQYVESMMQRKRYSEAENFLHGLLEKRVQGWAQVELNRIAIERNQLTQAESALRKVILSEPNLTDAYDCLAVALDKLGKKEEQQFVIDQAVYLAPQNIGRLNRLIEVAIENHDFARASQALKELIALSAGTMHESIELYQRYIRSLTEEQDLTESKERKREINKEISTTSQRMKNRFGRDINVRLFNEAISVRSSAEPDSLKFTPRLNDLFAETLECLEEVNGLTALMVSSTYYRADRFADGDDLVRRFSKQFEDDSSILNELTDLQAEPVSLALRQQAHSLNLKGIELYETGEFGQAIEFFQKAMGLSPRHAGIILNFVQSYMKLMQQSGTNQLIVSKCREFLDRLEYLPKDHDQYSRYKKLDKRLMKLQEI</sequence>
<dbReference type="EMBL" id="SLZR01000006">
    <property type="protein sequence ID" value="TCS41319.1"/>
    <property type="molecule type" value="Genomic_DNA"/>
</dbReference>
<dbReference type="InterPro" id="IPR052048">
    <property type="entry name" value="ST_Response_Regulator"/>
</dbReference>
<feature type="modified residue" description="4-aspartylphosphate" evidence="1">
    <location>
        <position position="60"/>
    </location>
</feature>
<evidence type="ECO:0000256" key="2">
    <source>
        <dbReference type="PROSITE-ProRule" id="PRU00339"/>
    </source>
</evidence>
<dbReference type="SUPFAM" id="SSF52172">
    <property type="entry name" value="CheY-like"/>
    <property type="match status" value="1"/>
</dbReference>
<gene>
    <name evidence="4" type="ORF">BCF53_10650</name>
</gene>
<dbReference type="PANTHER" id="PTHR43228">
    <property type="entry name" value="TWO-COMPONENT RESPONSE REGULATOR"/>
    <property type="match status" value="1"/>
</dbReference>
<dbReference type="OrthoDB" id="7298659at2"/>
<keyword evidence="1" id="KW-0597">Phosphoprotein</keyword>
<dbReference type="InterPro" id="IPR011990">
    <property type="entry name" value="TPR-like_helical_dom_sf"/>
</dbReference>
<protein>
    <submittedName>
        <fullName evidence="4">Tetratricopeptide repeat protein</fullName>
    </submittedName>
</protein>
<dbReference type="RefSeq" id="WP_132701294.1">
    <property type="nucleotide sequence ID" value="NZ_SLZR01000006.1"/>
</dbReference>
<dbReference type="GO" id="GO:0000160">
    <property type="term" value="P:phosphorelay signal transduction system"/>
    <property type="evidence" value="ECO:0007669"/>
    <property type="project" value="InterPro"/>
</dbReference>
<dbReference type="PROSITE" id="PS50110">
    <property type="entry name" value="RESPONSE_REGULATORY"/>
    <property type="match status" value="1"/>
</dbReference>
<organism evidence="4 5">
    <name type="scientific">Reinekea marinisedimentorum</name>
    <dbReference type="NCBI Taxonomy" id="230495"/>
    <lineage>
        <taxon>Bacteria</taxon>
        <taxon>Pseudomonadati</taxon>
        <taxon>Pseudomonadota</taxon>
        <taxon>Gammaproteobacteria</taxon>
        <taxon>Oceanospirillales</taxon>
        <taxon>Saccharospirillaceae</taxon>
        <taxon>Reinekea</taxon>
    </lineage>
</organism>
<keyword evidence="5" id="KW-1185">Reference proteome</keyword>
<comment type="caution">
    <text evidence="4">The sequence shown here is derived from an EMBL/GenBank/DDBJ whole genome shotgun (WGS) entry which is preliminary data.</text>
</comment>
<dbReference type="Proteomes" id="UP000295793">
    <property type="component" value="Unassembled WGS sequence"/>
</dbReference>
<evidence type="ECO:0000313" key="4">
    <source>
        <dbReference type="EMBL" id="TCS41319.1"/>
    </source>
</evidence>
<feature type="repeat" description="TPR" evidence="2">
    <location>
        <begin position="448"/>
        <end position="481"/>
    </location>
</feature>
<dbReference type="SUPFAM" id="SSF48452">
    <property type="entry name" value="TPR-like"/>
    <property type="match status" value="1"/>
</dbReference>
<dbReference type="Pfam" id="PF13181">
    <property type="entry name" value="TPR_8"/>
    <property type="match status" value="2"/>
</dbReference>
<dbReference type="SMART" id="SM00028">
    <property type="entry name" value="TPR"/>
    <property type="match status" value="2"/>
</dbReference>
<dbReference type="Gene3D" id="3.40.50.2300">
    <property type="match status" value="1"/>
</dbReference>
<evidence type="ECO:0000259" key="3">
    <source>
        <dbReference type="PROSITE" id="PS50110"/>
    </source>
</evidence>
<dbReference type="CDD" id="cd17589">
    <property type="entry name" value="REC_TPR"/>
    <property type="match status" value="1"/>
</dbReference>
<dbReference type="InterPro" id="IPR011006">
    <property type="entry name" value="CheY-like_superfamily"/>
</dbReference>